<dbReference type="AlphaFoldDB" id="B0SWB0"/>
<proteinExistence type="predicted"/>
<dbReference type="KEGG" id="cak:Caul_0977"/>
<dbReference type="EMBL" id="CP000927">
    <property type="protein sequence ID" value="ABZ70107.1"/>
    <property type="molecule type" value="Genomic_DNA"/>
</dbReference>
<feature type="compositionally biased region" description="Basic and acidic residues" evidence="1">
    <location>
        <begin position="93"/>
        <end position="113"/>
    </location>
</feature>
<feature type="region of interest" description="Disordered" evidence="1">
    <location>
        <begin position="210"/>
        <end position="253"/>
    </location>
</feature>
<accession>B0SWB0</accession>
<feature type="compositionally biased region" description="Basic and acidic residues" evidence="1">
    <location>
        <begin position="161"/>
        <end position="171"/>
    </location>
</feature>
<feature type="compositionally biased region" description="Basic residues" evidence="1">
    <location>
        <begin position="34"/>
        <end position="43"/>
    </location>
</feature>
<evidence type="ECO:0000313" key="2">
    <source>
        <dbReference type="EMBL" id="ABZ70107.1"/>
    </source>
</evidence>
<dbReference type="HOGENOM" id="CLU_952161_0_0_5"/>
<organism evidence="2">
    <name type="scientific">Caulobacter sp. (strain K31)</name>
    <dbReference type="NCBI Taxonomy" id="366602"/>
    <lineage>
        <taxon>Bacteria</taxon>
        <taxon>Pseudomonadati</taxon>
        <taxon>Pseudomonadota</taxon>
        <taxon>Alphaproteobacteria</taxon>
        <taxon>Caulobacterales</taxon>
        <taxon>Caulobacteraceae</taxon>
        <taxon>Caulobacter</taxon>
    </lineage>
</organism>
<feature type="region of interest" description="Disordered" evidence="1">
    <location>
        <begin position="34"/>
        <end position="180"/>
    </location>
</feature>
<dbReference type="STRING" id="366602.Caul_0977"/>
<protein>
    <submittedName>
        <fullName evidence="2">PE-PGRS family protein</fullName>
    </submittedName>
</protein>
<gene>
    <name evidence="2" type="ordered locus">Caul_0977</name>
</gene>
<reference evidence="2" key="1">
    <citation type="submission" date="2008-01" db="EMBL/GenBank/DDBJ databases">
        <title>Complete sequence of chromosome of Caulobacter sp. K31.</title>
        <authorList>
            <consortium name="US DOE Joint Genome Institute"/>
            <person name="Copeland A."/>
            <person name="Lucas S."/>
            <person name="Lapidus A."/>
            <person name="Barry K."/>
            <person name="Glavina del Rio T."/>
            <person name="Dalin E."/>
            <person name="Tice H."/>
            <person name="Pitluck S."/>
            <person name="Bruce D."/>
            <person name="Goodwin L."/>
            <person name="Thompson L.S."/>
            <person name="Brettin T."/>
            <person name="Detter J.C."/>
            <person name="Han C."/>
            <person name="Schmutz J."/>
            <person name="Larimer F."/>
            <person name="Land M."/>
            <person name="Hauser L."/>
            <person name="Kyrpides N."/>
            <person name="Kim E."/>
            <person name="Stephens C."/>
            <person name="Richardson P."/>
        </authorList>
    </citation>
    <scope>NUCLEOTIDE SEQUENCE [LARGE SCALE GENOMIC DNA]</scope>
    <source>
        <strain evidence="2">K31</strain>
    </source>
</reference>
<sequence length="292" mass="31883">MWSHSKAHYRTLSGRARAVEVWCGHEKSGAVHVPRRPFRRLRRAAAGGERGRRPGRRHPRAGRPAAGPLRQSQARRPPLPALQADRRHHPRRRCLDSRDPLRGSRRPAPDAHRPALGRGGRHAVRPPAGQLVRDRHLPAPDPHPPLAEGWRDQGGGLRLQARQDRRPEGSGKQRRQGLRGRLATAQLQFRDRHGVPAGLAAGGWLRGQHGLHPPGRRPAGGLRVQGGRLGSAGPARRRQGRLLGGDRRLQPPGHAGLPLLVRQGRPGDDQAALGHAGWVGGVGQDAAVLRLF</sequence>
<name>B0SWB0_CAUSK</name>
<evidence type="ECO:0000256" key="1">
    <source>
        <dbReference type="SAM" id="MobiDB-lite"/>
    </source>
</evidence>